<dbReference type="Proteomes" id="UP001501638">
    <property type="component" value="Unassembled WGS sequence"/>
</dbReference>
<protein>
    <recommendedName>
        <fullName evidence="4">Secreted protein</fullName>
    </recommendedName>
</protein>
<keyword evidence="1" id="KW-0812">Transmembrane</keyword>
<evidence type="ECO:0000256" key="1">
    <source>
        <dbReference type="SAM" id="Phobius"/>
    </source>
</evidence>
<evidence type="ECO:0008006" key="4">
    <source>
        <dbReference type="Google" id="ProtNLM"/>
    </source>
</evidence>
<gene>
    <name evidence="2" type="ORF">GCM10010405_40970</name>
</gene>
<reference evidence="2 3" key="1">
    <citation type="journal article" date="2019" name="Int. J. Syst. Evol. Microbiol.">
        <title>The Global Catalogue of Microorganisms (GCM) 10K type strain sequencing project: providing services to taxonomists for standard genome sequencing and annotation.</title>
        <authorList>
            <consortium name="The Broad Institute Genomics Platform"/>
            <consortium name="The Broad Institute Genome Sequencing Center for Infectious Disease"/>
            <person name="Wu L."/>
            <person name="Ma J."/>
        </authorList>
    </citation>
    <scope>NUCLEOTIDE SEQUENCE [LARGE SCALE GENOMIC DNA]</scope>
    <source>
        <strain evidence="2 3">JCM 6305</strain>
    </source>
</reference>
<dbReference type="EMBL" id="BAAASZ010000027">
    <property type="protein sequence ID" value="GAA2452957.1"/>
    <property type="molecule type" value="Genomic_DNA"/>
</dbReference>
<name>A0ABN3K9M0_9ACTN</name>
<feature type="transmembrane region" description="Helical" evidence="1">
    <location>
        <begin position="6"/>
        <end position="26"/>
    </location>
</feature>
<accession>A0ABN3K9M0</accession>
<proteinExistence type="predicted"/>
<sequence length="178" mass="19943">MTDNTWWVAALTGGTAVLASWVTTLGNARTARIQGQAAAETQRRQQLRDGRRRAYLDLVEQAHRMAELYWKVSAASRVEDAAERAAAWSALYERERDEYAGIRRCVRVVDLEGPPEVAEAAEALKREVGSFHRPFTTMVEGDGSAVEEAVAEFDGRYRPFWAALNRFVDTAREALHST</sequence>
<keyword evidence="3" id="KW-1185">Reference proteome</keyword>
<organism evidence="2 3">
    <name type="scientific">Streptomyces macrosporus</name>
    <dbReference type="NCBI Taxonomy" id="44032"/>
    <lineage>
        <taxon>Bacteria</taxon>
        <taxon>Bacillati</taxon>
        <taxon>Actinomycetota</taxon>
        <taxon>Actinomycetes</taxon>
        <taxon>Kitasatosporales</taxon>
        <taxon>Streptomycetaceae</taxon>
        <taxon>Streptomyces</taxon>
    </lineage>
</organism>
<evidence type="ECO:0000313" key="3">
    <source>
        <dbReference type="Proteomes" id="UP001501638"/>
    </source>
</evidence>
<keyword evidence="1" id="KW-1133">Transmembrane helix</keyword>
<evidence type="ECO:0000313" key="2">
    <source>
        <dbReference type="EMBL" id="GAA2452957.1"/>
    </source>
</evidence>
<keyword evidence="1" id="KW-0472">Membrane</keyword>
<comment type="caution">
    <text evidence="2">The sequence shown here is derived from an EMBL/GenBank/DDBJ whole genome shotgun (WGS) entry which is preliminary data.</text>
</comment>